<keyword evidence="5" id="KW-0418">Kinase</keyword>
<dbReference type="GO" id="GO:0005524">
    <property type="term" value="F:ATP binding"/>
    <property type="evidence" value="ECO:0007669"/>
    <property type="project" value="UniProtKB-KW"/>
</dbReference>
<proteinExistence type="predicted"/>
<evidence type="ECO:0000256" key="1">
    <source>
        <dbReference type="ARBA" id="ARBA00012513"/>
    </source>
</evidence>
<organism evidence="11 12">
    <name type="scientific">Ascodesmis nigricans</name>
    <dbReference type="NCBI Taxonomy" id="341454"/>
    <lineage>
        <taxon>Eukaryota</taxon>
        <taxon>Fungi</taxon>
        <taxon>Dikarya</taxon>
        <taxon>Ascomycota</taxon>
        <taxon>Pezizomycotina</taxon>
        <taxon>Pezizomycetes</taxon>
        <taxon>Pezizales</taxon>
        <taxon>Ascodesmidaceae</taxon>
        <taxon>Ascodesmis</taxon>
    </lineage>
</organism>
<dbReference type="OrthoDB" id="5979581at2759"/>
<feature type="compositionally biased region" description="Pro residues" evidence="9">
    <location>
        <begin position="10"/>
        <end position="27"/>
    </location>
</feature>
<feature type="compositionally biased region" description="Low complexity" evidence="9">
    <location>
        <begin position="81"/>
        <end position="98"/>
    </location>
</feature>
<keyword evidence="4" id="KW-0547">Nucleotide-binding</keyword>
<evidence type="ECO:0000313" key="12">
    <source>
        <dbReference type="Proteomes" id="UP000298138"/>
    </source>
</evidence>
<protein>
    <recommendedName>
        <fullName evidence="1">non-specific serine/threonine protein kinase</fullName>
        <ecNumber evidence="1">2.7.11.1</ecNumber>
    </recommendedName>
</protein>
<dbReference type="InterPro" id="IPR051334">
    <property type="entry name" value="SRPK"/>
</dbReference>
<evidence type="ECO:0000256" key="2">
    <source>
        <dbReference type="ARBA" id="ARBA00022527"/>
    </source>
</evidence>
<evidence type="ECO:0000256" key="3">
    <source>
        <dbReference type="ARBA" id="ARBA00022679"/>
    </source>
</evidence>
<accession>A0A4V3SIB9</accession>
<keyword evidence="3" id="KW-0808">Transferase</keyword>
<evidence type="ECO:0000256" key="7">
    <source>
        <dbReference type="ARBA" id="ARBA00047899"/>
    </source>
</evidence>
<dbReference type="EMBL" id="ML220131">
    <property type="protein sequence ID" value="TGZ79504.1"/>
    <property type="molecule type" value="Genomic_DNA"/>
</dbReference>
<dbReference type="GO" id="GO:0000245">
    <property type="term" value="P:spliceosomal complex assembly"/>
    <property type="evidence" value="ECO:0007669"/>
    <property type="project" value="TreeGrafter"/>
</dbReference>
<evidence type="ECO:0000256" key="5">
    <source>
        <dbReference type="ARBA" id="ARBA00022777"/>
    </source>
</evidence>
<keyword evidence="12" id="KW-1185">Reference proteome</keyword>
<comment type="catalytic activity">
    <reaction evidence="7">
        <text>L-threonyl-[protein] + ATP = O-phospho-L-threonyl-[protein] + ADP + H(+)</text>
        <dbReference type="Rhea" id="RHEA:46608"/>
        <dbReference type="Rhea" id="RHEA-COMP:11060"/>
        <dbReference type="Rhea" id="RHEA-COMP:11605"/>
        <dbReference type="ChEBI" id="CHEBI:15378"/>
        <dbReference type="ChEBI" id="CHEBI:30013"/>
        <dbReference type="ChEBI" id="CHEBI:30616"/>
        <dbReference type="ChEBI" id="CHEBI:61977"/>
        <dbReference type="ChEBI" id="CHEBI:456216"/>
        <dbReference type="EC" id="2.7.11.1"/>
    </reaction>
</comment>
<dbReference type="GO" id="GO:0004674">
    <property type="term" value="F:protein serine/threonine kinase activity"/>
    <property type="evidence" value="ECO:0007669"/>
    <property type="project" value="UniProtKB-KW"/>
</dbReference>
<dbReference type="STRING" id="341454.A0A4V3SIB9"/>
<feature type="domain" description="Protein kinase" evidence="10">
    <location>
        <begin position="52"/>
        <end position="458"/>
    </location>
</feature>
<dbReference type="GO" id="GO:0005737">
    <property type="term" value="C:cytoplasm"/>
    <property type="evidence" value="ECO:0007669"/>
    <property type="project" value="TreeGrafter"/>
</dbReference>
<dbReference type="InterPro" id="IPR000719">
    <property type="entry name" value="Prot_kinase_dom"/>
</dbReference>
<dbReference type="SMART" id="SM00220">
    <property type="entry name" value="S_TKc"/>
    <property type="match status" value="1"/>
</dbReference>
<keyword evidence="2" id="KW-0723">Serine/threonine-protein kinase</keyword>
<comment type="catalytic activity">
    <reaction evidence="8">
        <text>L-seryl-[protein] + ATP = O-phospho-L-seryl-[protein] + ADP + H(+)</text>
        <dbReference type="Rhea" id="RHEA:17989"/>
        <dbReference type="Rhea" id="RHEA-COMP:9863"/>
        <dbReference type="Rhea" id="RHEA-COMP:11604"/>
        <dbReference type="ChEBI" id="CHEBI:15378"/>
        <dbReference type="ChEBI" id="CHEBI:29999"/>
        <dbReference type="ChEBI" id="CHEBI:30616"/>
        <dbReference type="ChEBI" id="CHEBI:83421"/>
        <dbReference type="ChEBI" id="CHEBI:456216"/>
        <dbReference type="EC" id="2.7.11.1"/>
    </reaction>
</comment>
<dbReference type="InParanoid" id="A0A4V3SIB9"/>
<feature type="region of interest" description="Disordered" evidence="9">
    <location>
        <begin position="77"/>
        <end position="98"/>
    </location>
</feature>
<evidence type="ECO:0000313" key="11">
    <source>
        <dbReference type="EMBL" id="TGZ79504.1"/>
    </source>
</evidence>
<dbReference type="PANTHER" id="PTHR47634">
    <property type="entry name" value="PROTEIN KINASE DOMAIN-CONTAINING PROTEIN-RELATED"/>
    <property type="match status" value="1"/>
</dbReference>
<dbReference type="GO" id="GO:0005634">
    <property type="term" value="C:nucleus"/>
    <property type="evidence" value="ECO:0007669"/>
    <property type="project" value="TreeGrafter"/>
</dbReference>
<evidence type="ECO:0000259" key="10">
    <source>
        <dbReference type="SMART" id="SM00220"/>
    </source>
</evidence>
<dbReference type="InterPro" id="IPR011009">
    <property type="entry name" value="Kinase-like_dom_sf"/>
</dbReference>
<dbReference type="SUPFAM" id="SSF56112">
    <property type="entry name" value="Protein kinase-like (PK-like)"/>
    <property type="match status" value="2"/>
</dbReference>
<gene>
    <name evidence="11" type="ORF">EX30DRAFT_350237</name>
</gene>
<feature type="compositionally biased region" description="Low complexity" evidence="9">
    <location>
        <begin position="407"/>
        <end position="424"/>
    </location>
</feature>
<feature type="region of interest" description="Disordered" evidence="9">
    <location>
        <begin position="400"/>
        <end position="424"/>
    </location>
</feature>
<dbReference type="Gene3D" id="1.10.510.10">
    <property type="entry name" value="Transferase(Phosphotransferase) domain 1"/>
    <property type="match status" value="2"/>
</dbReference>
<dbReference type="AlphaFoldDB" id="A0A4V3SIB9"/>
<feature type="region of interest" description="Disordered" evidence="9">
    <location>
        <begin position="1"/>
        <end position="38"/>
    </location>
</feature>
<evidence type="ECO:0000256" key="4">
    <source>
        <dbReference type="ARBA" id="ARBA00022741"/>
    </source>
</evidence>
<dbReference type="GO" id="GO:0050684">
    <property type="term" value="P:regulation of mRNA processing"/>
    <property type="evidence" value="ECO:0007669"/>
    <property type="project" value="TreeGrafter"/>
</dbReference>
<reference evidence="11 12" key="1">
    <citation type="submission" date="2019-04" db="EMBL/GenBank/DDBJ databases">
        <title>Comparative genomics and transcriptomics to analyze fruiting body development in filamentous ascomycetes.</title>
        <authorList>
            <consortium name="DOE Joint Genome Institute"/>
            <person name="Lutkenhaus R."/>
            <person name="Traeger S."/>
            <person name="Breuer J."/>
            <person name="Kuo A."/>
            <person name="Lipzen A."/>
            <person name="Pangilinan J."/>
            <person name="Dilworth D."/>
            <person name="Sandor L."/>
            <person name="Poggeler S."/>
            <person name="Barry K."/>
            <person name="Grigoriev I.V."/>
            <person name="Nowrousian M."/>
        </authorList>
    </citation>
    <scope>NUCLEOTIDE SEQUENCE [LARGE SCALE GENOMIC DNA]</scope>
    <source>
        <strain evidence="11 12">CBS 389.68</strain>
    </source>
</reference>
<sequence>MAATYHHQPSPIPEFPSTPPPPPPPPTEPRELYRPGGYHPIPALPHALNDEYRLIHKLAFDAASTTWLAVRTRKSASAVKSESGSTSNTSIGSASSSSSSSSAELVEIKLLTADSSKTSREVDVLKKLCPRRSGAKKKKSFKERLLCGLRKSGPQILVQEFIDQFYIDGPNGRHLCIAMEPLGPSVADVQRLVGGPLPPRVVRATVVSVVKTVEAIHAKGAVHCGLSSTSPRFHIPHFSTWTPHDILARIGQPEPHPFTTIFNPSTKPTAHTPPSLFPPASLSLLWPHCIDEHDYTSIRLTTCTHSFLLPSPPTATLPTLLRTAYESSVTAALTHHPTLGLALDSDLSTIPIPAPEVLLAAQNQRPGRITQDADVFSLGCALYAILGGVALFVPASVSPSVSPPSSSPSSGSSSSVSSPSSNNGGLTPTDLLLAALTRALGRPPQELYKSWRHRTRFFTDYGEDGLLEADGIPRCTGLEGRWEELIVTDGQNREVGLGPGEVAEVERMVGVMVAWEGRCKGREVGRMLPRSWVLEQER</sequence>
<dbReference type="PANTHER" id="PTHR47634:SF9">
    <property type="entry name" value="PROTEIN KINASE DOMAIN-CONTAINING PROTEIN-RELATED"/>
    <property type="match status" value="1"/>
</dbReference>
<dbReference type="Gene3D" id="3.30.200.20">
    <property type="entry name" value="Phosphorylase Kinase, domain 1"/>
    <property type="match status" value="1"/>
</dbReference>
<evidence type="ECO:0000256" key="6">
    <source>
        <dbReference type="ARBA" id="ARBA00022840"/>
    </source>
</evidence>
<dbReference type="Proteomes" id="UP000298138">
    <property type="component" value="Unassembled WGS sequence"/>
</dbReference>
<dbReference type="EC" id="2.7.11.1" evidence="1"/>
<evidence type="ECO:0000256" key="9">
    <source>
        <dbReference type="SAM" id="MobiDB-lite"/>
    </source>
</evidence>
<name>A0A4V3SIB9_9PEZI</name>
<keyword evidence="6" id="KW-0067">ATP-binding</keyword>
<evidence type="ECO:0000256" key="8">
    <source>
        <dbReference type="ARBA" id="ARBA00048679"/>
    </source>
</evidence>